<evidence type="ECO:0000256" key="1">
    <source>
        <dbReference type="SAM" id="MobiDB-lite"/>
    </source>
</evidence>
<feature type="compositionally biased region" description="Polar residues" evidence="1">
    <location>
        <begin position="48"/>
        <end position="58"/>
    </location>
</feature>
<reference evidence="2" key="1">
    <citation type="submission" date="2020-08" db="EMBL/GenBank/DDBJ databases">
        <title>Multicomponent nature underlies the extraordinary mechanical properties of spider dragline silk.</title>
        <authorList>
            <person name="Kono N."/>
            <person name="Nakamura H."/>
            <person name="Mori M."/>
            <person name="Yoshida Y."/>
            <person name="Ohtoshi R."/>
            <person name="Malay A.D."/>
            <person name="Moran D.A.P."/>
            <person name="Tomita M."/>
            <person name="Numata K."/>
            <person name="Arakawa K."/>
        </authorList>
    </citation>
    <scope>NUCLEOTIDE SEQUENCE</scope>
</reference>
<dbReference type="OrthoDB" id="10603884at2759"/>
<name>A0A8X6X2R2_9ARAC</name>
<comment type="caution">
    <text evidence="2">The sequence shown here is derived from an EMBL/GenBank/DDBJ whole genome shotgun (WGS) entry which is preliminary data.</text>
</comment>
<protein>
    <submittedName>
        <fullName evidence="2">Uncharacterized protein</fullName>
    </submittedName>
</protein>
<dbReference type="EMBL" id="BMAV01005099">
    <property type="protein sequence ID" value="GFY45883.1"/>
    <property type="molecule type" value="Genomic_DNA"/>
</dbReference>
<dbReference type="AlphaFoldDB" id="A0A8X6X2R2"/>
<evidence type="ECO:0000313" key="3">
    <source>
        <dbReference type="Proteomes" id="UP000886998"/>
    </source>
</evidence>
<organism evidence="2 3">
    <name type="scientific">Trichonephila inaurata madagascariensis</name>
    <dbReference type="NCBI Taxonomy" id="2747483"/>
    <lineage>
        <taxon>Eukaryota</taxon>
        <taxon>Metazoa</taxon>
        <taxon>Ecdysozoa</taxon>
        <taxon>Arthropoda</taxon>
        <taxon>Chelicerata</taxon>
        <taxon>Arachnida</taxon>
        <taxon>Araneae</taxon>
        <taxon>Araneomorphae</taxon>
        <taxon>Entelegynae</taxon>
        <taxon>Araneoidea</taxon>
        <taxon>Nephilidae</taxon>
        <taxon>Trichonephila</taxon>
        <taxon>Trichonephila inaurata</taxon>
    </lineage>
</organism>
<keyword evidence="3" id="KW-1185">Reference proteome</keyword>
<proteinExistence type="predicted"/>
<dbReference type="Proteomes" id="UP000886998">
    <property type="component" value="Unassembled WGS sequence"/>
</dbReference>
<gene>
    <name evidence="2" type="ORF">TNIN_205341</name>
</gene>
<feature type="region of interest" description="Disordered" evidence="1">
    <location>
        <begin position="48"/>
        <end position="84"/>
    </location>
</feature>
<evidence type="ECO:0000313" key="2">
    <source>
        <dbReference type="EMBL" id="GFY45883.1"/>
    </source>
</evidence>
<accession>A0A8X6X2R2</accession>
<sequence length="112" mass="12537">MANWHGCPCFLKPPKGTAKTNRNGYTILYNSFVRPNFSYAQIASNTKNTAINNQTKQQVAPRRPETSRQTEAVNHNPPIQPNTSQLNFNCNPNVNLNIPNGNNNDIKSLLVE</sequence>